<dbReference type="InterPro" id="IPR036514">
    <property type="entry name" value="SGNH_hydro_sf"/>
</dbReference>
<feature type="domain" description="Sialate O-acetylesterase" evidence="3">
    <location>
        <begin position="299"/>
        <end position="386"/>
    </location>
</feature>
<dbReference type="PANTHER" id="PTHR22901:SF0">
    <property type="entry name" value="SIALATE O-ACETYLESTERASE"/>
    <property type="match status" value="1"/>
</dbReference>
<feature type="region of interest" description="Disordered" evidence="2">
    <location>
        <begin position="257"/>
        <end position="284"/>
    </location>
</feature>
<keyword evidence="1" id="KW-0378">Hydrolase</keyword>
<dbReference type="Pfam" id="PF03629">
    <property type="entry name" value="SASA"/>
    <property type="match status" value="1"/>
</dbReference>
<evidence type="ECO:0000259" key="3">
    <source>
        <dbReference type="Pfam" id="PF03629"/>
    </source>
</evidence>
<name>A0ABY9XUP0_9FLAO</name>
<sequence>MNEKSIRIIVSIIVLASFLFVNEYIHAAVPNSLFSNHMVIQQKIKIPIWGHGSNGELVTIKFNGQQAQTTVENNCWEIVLNAMDAGGPYAMKIIGDTVITLSDIYIGEVWVCSGQSNMERKMSPHWKYKTITNYEKEKEAANHPLIRQYEVPEIRSDTLIEDAEGKWIVCSPSTVESFSAVAYFFARDLHNDLKVPIGILLSTIGGTQAKHWTSRSGLESNSHLLPLVQAYDSALKFYPIKLVEYNAQKENLFAQYKKDSSHARKKKRPLPRKPMPPQDPTTHRRISCYYNGMIAPLTKYPIKGALWYQGESDVDFALQYQILFPTLISDWRKNWNIGNFPFLYVQIAPFKKNIPELREAQLLTLQKTMNTAMVVTVDCGDENDIHPPYKQPIGYRLSLAARALAYNKNIAYSNFSI</sequence>
<dbReference type="SUPFAM" id="SSF52266">
    <property type="entry name" value="SGNH hydrolase"/>
    <property type="match status" value="1"/>
</dbReference>
<evidence type="ECO:0000313" key="4">
    <source>
        <dbReference type="EMBL" id="WNH09673.1"/>
    </source>
</evidence>
<dbReference type="InterPro" id="IPR005181">
    <property type="entry name" value="SASA"/>
</dbReference>
<gene>
    <name evidence="4" type="ORF">RHP51_02815</name>
</gene>
<reference evidence="4 5" key="1">
    <citation type="submission" date="2023-09" db="EMBL/GenBank/DDBJ databases">
        <title>Thalassobella suaedae gen. nov., sp. nov., a marine bacterium of the family Flavobacteriaceae isolated from a halophyte Suaeda japonica.</title>
        <authorList>
            <person name="Lee S.Y."/>
            <person name="Hwang C.Y."/>
        </authorList>
    </citation>
    <scope>NUCLEOTIDE SEQUENCE [LARGE SCALE GENOMIC DNA]</scope>
    <source>
        <strain evidence="4 5">HL-DH14</strain>
    </source>
</reference>
<dbReference type="Gene3D" id="3.40.50.1110">
    <property type="entry name" value="SGNH hydrolase"/>
    <property type="match status" value="1"/>
</dbReference>
<evidence type="ECO:0000256" key="2">
    <source>
        <dbReference type="SAM" id="MobiDB-lite"/>
    </source>
</evidence>
<dbReference type="InterPro" id="IPR039329">
    <property type="entry name" value="SIAE"/>
</dbReference>
<dbReference type="Proteomes" id="UP001302806">
    <property type="component" value="Chromosome"/>
</dbReference>
<evidence type="ECO:0000313" key="5">
    <source>
        <dbReference type="Proteomes" id="UP001302806"/>
    </source>
</evidence>
<proteinExistence type="predicted"/>
<evidence type="ECO:0000256" key="1">
    <source>
        <dbReference type="ARBA" id="ARBA00022801"/>
    </source>
</evidence>
<dbReference type="PANTHER" id="PTHR22901">
    <property type="entry name" value="SIALATE O-ACETYLESTERASE"/>
    <property type="match status" value="1"/>
</dbReference>
<organism evidence="4 5">
    <name type="scientific">Thalassobellus suaedae</name>
    <dbReference type="NCBI Taxonomy" id="3074124"/>
    <lineage>
        <taxon>Bacteria</taxon>
        <taxon>Pseudomonadati</taxon>
        <taxon>Bacteroidota</taxon>
        <taxon>Flavobacteriia</taxon>
        <taxon>Flavobacteriales</taxon>
        <taxon>Flavobacteriaceae</taxon>
        <taxon>Thalassobellus</taxon>
    </lineage>
</organism>
<dbReference type="EMBL" id="CP134537">
    <property type="protein sequence ID" value="WNH09673.1"/>
    <property type="molecule type" value="Genomic_DNA"/>
</dbReference>
<protein>
    <submittedName>
        <fullName evidence="4">Sialate O-acetylesterase</fullName>
    </submittedName>
</protein>
<accession>A0ABY9XUP0</accession>
<dbReference type="RefSeq" id="WP_415866091.1">
    <property type="nucleotide sequence ID" value="NZ_CP134537.1"/>
</dbReference>